<sequence length="63" mass="7512">MEELLWRRESELSGRIRVDMSQGFARQLLFPALQHFMEQHPQLTLEIGSTDRKVDIVVKAWMR</sequence>
<dbReference type="SUPFAM" id="SSF53850">
    <property type="entry name" value="Periplasmic binding protein-like II"/>
    <property type="match status" value="1"/>
</dbReference>
<dbReference type="InterPro" id="IPR005119">
    <property type="entry name" value="LysR_subst-bd"/>
</dbReference>
<feature type="domain" description="LysR substrate-binding" evidence="2">
    <location>
        <begin position="11"/>
        <end position="51"/>
    </location>
</feature>
<dbReference type="EMBL" id="CP073587">
    <property type="protein sequence ID" value="QUN05736.1"/>
    <property type="molecule type" value="Genomic_DNA"/>
</dbReference>
<proteinExistence type="inferred from homology"/>
<dbReference type="RefSeq" id="WP_212594763.1">
    <property type="nucleotide sequence ID" value="NZ_CP073587.1"/>
</dbReference>
<dbReference type="Pfam" id="PF03466">
    <property type="entry name" value="LysR_substrate"/>
    <property type="match status" value="1"/>
</dbReference>
<organism evidence="3 4">
    <name type="scientific">Shewanella yunxiaonensis</name>
    <dbReference type="NCBI Taxonomy" id="2829809"/>
    <lineage>
        <taxon>Bacteria</taxon>
        <taxon>Pseudomonadati</taxon>
        <taxon>Pseudomonadota</taxon>
        <taxon>Gammaproteobacteria</taxon>
        <taxon>Alteromonadales</taxon>
        <taxon>Shewanellaceae</taxon>
        <taxon>Shewanella</taxon>
    </lineage>
</organism>
<dbReference type="PANTHER" id="PTHR30537">
    <property type="entry name" value="HTH-TYPE TRANSCRIPTIONAL REGULATOR"/>
    <property type="match status" value="1"/>
</dbReference>
<evidence type="ECO:0000313" key="3">
    <source>
        <dbReference type="EMBL" id="QUN05736.1"/>
    </source>
</evidence>
<protein>
    <recommendedName>
        <fullName evidence="2">LysR substrate-binding domain-containing protein</fullName>
    </recommendedName>
</protein>
<evidence type="ECO:0000259" key="2">
    <source>
        <dbReference type="Pfam" id="PF03466"/>
    </source>
</evidence>
<dbReference type="Gene3D" id="3.40.190.290">
    <property type="match status" value="1"/>
</dbReference>
<evidence type="ECO:0000256" key="1">
    <source>
        <dbReference type="ARBA" id="ARBA00009437"/>
    </source>
</evidence>
<accession>A0ABX7YU81</accession>
<evidence type="ECO:0000313" key="4">
    <source>
        <dbReference type="Proteomes" id="UP000679575"/>
    </source>
</evidence>
<gene>
    <name evidence="3" type="ORF">KDN34_16400</name>
</gene>
<name>A0ABX7YU81_9GAMM</name>
<dbReference type="InterPro" id="IPR058163">
    <property type="entry name" value="LysR-type_TF_proteobact-type"/>
</dbReference>
<dbReference type="Proteomes" id="UP000679575">
    <property type="component" value="Chromosome"/>
</dbReference>
<comment type="similarity">
    <text evidence="1">Belongs to the LysR transcriptional regulatory family.</text>
</comment>
<keyword evidence="4" id="KW-1185">Reference proteome</keyword>
<dbReference type="PANTHER" id="PTHR30537:SF72">
    <property type="entry name" value="LYSR FAMILY TRANSCRIPTIONAL REGULATOR"/>
    <property type="match status" value="1"/>
</dbReference>
<reference evidence="3 4" key="1">
    <citation type="submission" date="2021-04" db="EMBL/GenBank/DDBJ databases">
        <title>Novel species identification of genus Shewanella.</title>
        <authorList>
            <person name="Liu G."/>
        </authorList>
    </citation>
    <scope>NUCLEOTIDE SEQUENCE [LARGE SCALE GENOMIC DNA]</scope>
    <source>
        <strain evidence="3 4">FJAT-54481</strain>
    </source>
</reference>